<organism evidence="2 3">
    <name type="scientific">Paracoccus denitrificans (strain Pd 1222)</name>
    <dbReference type="NCBI Taxonomy" id="318586"/>
    <lineage>
        <taxon>Bacteria</taxon>
        <taxon>Pseudomonadati</taxon>
        <taxon>Pseudomonadota</taxon>
        <taxon>Alphaproteobacteria</taxon>
        <taxon>Rhodobacterales</taxon>
        <taxon>Paracoccaceae</taxon>
        <taxon>Paracoccus</taxon>
    </lineage>
</organism>
<sequence length="98" mass="10787">MLRSFVFKGLTLFFGPDGLEGLENLTFTHEAFPPYPAVSRACVHVDFSGPSGPSGPKIGIKPLILRKRHPLTPEGFQAHHRRPSGPSGPTTMRWHKDA</sequence>
<evidence type="ECO:0000256" key="1">
    <source>
        <dbReference type="SAM" id="MobiDB-lite"/>
    </source>
</evidence>
<evidence type="ECO:0000313" key="3">
    <source>
        <dbReference type="Proteomes" id="UP000000361"/>
    </source>
</evidence>
<gene>
    <name evidence="2" type="ordered locus">Pden_0354</name>
</gene>
<reference evidence="3" key="1">
    <citation type="submission" date="2006-12" db="EMBL/GenBank/DDBJ databases">
        <title>Complete sequence of chromosome 1 of Paracoccus denitrificans PD1222.</title>
        <authorList>
            <person name="Copeland A."/>
            <person name="Lucas S."/>
            <person name="Lapidus A."/>
            <person name="Barry K."/>
            <person name="Detter J.C."/>
            <person name="Glavina del Rio T."/>
            <person name="Hammon N."/>
            <person name="Israni S."/>
            <person name="Dalin E."/>
            <person name="Tice H."/>
            <person name="Pitluck S."/>
            <person name="Munk A.C."/>
            <person name="Brettin T."/>
            <person name="Bruce D."/>
            <person name="Han C."/>
            <person name="Tapia R."/>
            <person name="Gilna P."/>
            <person name="Schmutz J."/>
            <person name="Larimer F."/>
            <person name="Land M."/>
            <person name="Hauser L."/>
            <person name="Kyrpides N."/>
            <person name="Lykidis A."/>
            <person name="Spiro S."/>
            <person name="Richardson D.J."/>
            <person name="Moir J.W.B."/>
            <person name="Ferguson S.J."/>
            <person name="van Spanning R.J.M."/>
            <person name="Richardson P."/>
        </authorList>
    </citation>
    <scope>NUCLEOTIDE SEQUENCE [LARGE SCALE GENOMIC DNA]</scope>
    <source>
        <strain evidence="3">Pd 1222</strain>
    </source>
</reference>
<protein>
    <submittedName>
        <fullName evidence="2">Uncharacterized protein</fullName>
    </submittedName>
</protein>
<keyword evidence="3" id="KW-1185">Reference proteome</keyword>
<feature type="region of interest" description="Disordered" evidence="1">
    <location>
        <begin position="73"/>
        <end position="98"/>
    </location>
</feature>
<name>A1AYX4_PARDP</name>
<dbReference type="EnsemblBacteria" id="ABL68468">
    <property type="protein sequence ID" value="ABL68468"/>
    <property type="gene ID" value="Pden_0354"/>
</dbReference>
<accession>A1AYX4</accession>
<dbReference type="AlphaFoldDB" id="A1AYX4"/>
<dbReference type="EMBL" id="CP000489">
    <property type="protein sequence ID" value="ABL68468.1"/>
    <property type="molecule type" value="Genomic_DNA"/>
</dbReference>
<dbReference type="Proteomes" id="UP000000361">
    <property type="component" value="Chromosome 1"/>
</dbReference>
<dbReference type="KEGG" id="pde:Pden_0354"/>
<dbReference type="HOGENOM" id="CLU_2331185_0_0_5"/>
<proteinExistence type="predicted"/>
<evidence type="ECO:0000313" key="2">
    <source>
        <dbReference type="EMBL" id="ABL68468.1"/>
    </source>
</evidence>